<dbReference type="Proteomes" id="UP000054549">
    <property type="component" value="Unassembled WGS sequence"/>
</dbReference>
<dbReference type="STRING" id="946122.A0A0C2W0J2"/>
<evidence type="ECO:0000313" key="9">
    <source>
        <dbReference type="Proteomes" id="UP000054549"/>
    </source>
</evidence>
<evidence type="ECO:0000256" key="3">
    <source>
        <dbReference type="ARBA" id="ARBA00022723"/>
    </source>
</evidence>
<dbReference type="InterPro" id="IPR005135">
    <property type="entry name" value="Endo/exonuclease/phosphatase"/>
</dbReference>
<reference evidence="8 9" key="1">
    <citation type="submission" date="2014-04" db="EMBL/GenBank/DDBJ databases">
        <title>Evolutionary Origins and Diversification of the Mycorrhizal Mutualists.</title>
        <authorList>
            <consortium name="DOE Joint Genome Institute"/>
            <consortium name="Mycorrhizal Genomics Consortium"/>
            <person name="Kohler A."/>
            <person name="Kuo A."/>
            <person name="Nagy L.G."/>
            <person name="Floudas D."/>
            <person name="Copeland A."/>
            <person name="Barry K.W."/>
            <person name="Cichocki N."/>
            <person name="Veneault-Fourrey C."/>
            <person name="LaButti K."/>
            <person name="Lindquist E.A."/>
            <person name="Lipzen A."/>
            <person name="Lundell T."/>
            <person name="Morin E."/>
            <person name="Murat C."/>
            <person name="Riley R."/>
            <person name="Ohm R."/>
            <person name="Sun H."/>
            <person name="Tunlid A."/>
            <person name="Henrissat B."/>
            <person name="Grigoriev I.V."/>
            <person name="Hibbett D.S."/>
            <person name="Martin F."/>
        </authorList>
    </citation>
    <scope>NUCLEOTIDE SEQUENCE [LARGE SCALE GENOMIC DNA]</scope>
    <source>
        <strain evidence="8 9">Koide BX008</strain>
    </source>
</reference>
<dbReference type="GO" id="GO:0003906">
    <property type="term" value="F:DNA-(apurinic or apyrimidinic site) endonuclease activity"/>
    <property type="evidence" value="ECO:0007669"/>
    <property type="project" value="TreeGrafter"/>
</dbReference>
<feature type="region of interest" description="Disordered" evidence="6">
    <location>
        <begin position="378"/>
        <end position="434"/>
    </location>
</feature>
<dbReference type="SUPFAM" id="SSF56219">
    <property type="entry name" value="DNase I-like"/>
    <property type="match status" value="1"/>
</dbReference>
<dbReference type="AlphaFoldDB" id="A0A0C2W0J2"/>
<keyword evidence="5" id="KW-0460">Magnesium</keyword>
<name>A0A0C2W0J2_AMAMK</name>
<protein>
    <recommendedName>
        <fullName evidence="7">Endonuclease/exonuclease/phosphatase domain-containing protein</fullName>
    </recommendedName>
</protein>
<evidence type="ECO:0000256" key="6">
    <source>
        <dbReference type="SAM" id="MobiDB-lite"/>
    </source>
</evidence>
<accession>A0A0C2W0J2</accession>
<proteinExistence type="inferred from homology"/>
<dbReference type="HOGENOM" id="CLU_049840_0_0_1"/>
<dbReference type="PANTHER" id="PTHR22748">
    <property type="entry name" value="AP ENDONUCLEASE"/>
    <property type="match status" value="1"/>
</dbReference>
<dbReference type="GO" id="GO:0008081">
    <property type="term" value="F:phosphoric diester hydrolase activity"/>
    <property type="evidence" value="ECO:0007669"/>
    <property type="project" value="TreeGrafter"/>
</dbReference>
<comment type="similarity">
    <text evidence="2">Belongs to the DNA repair enzymes AP/ExoA family.</text>
</comment>
<feature type="domain" description="Endonuclease/exonuclease/phosphatase" evidence="7">
    <location>
        <begin position="12"/>
        <end position="205"/>
    </location>
</feature>
<dbReference type="PANTHER" id="PTHR22748:SF6">
    <property type="entry name" value="DNA-(APURINIC OR APYRIMIDINIC SITE) ENDONUCLEASE"/>
    <property type="match status" value="1"/>
</dbReference>
<dbReference type="GO" id="GO:0046872">
    <property type="term" value="F:metal ion binding"/>
    <property type="evidence" value="ECO:0007669"/>
    <property type="project" value="UniProtKB-KW"/>
</dbReference>
<feature type="non-terminal residue" evidence="8">
    <location>
        <position position="434"/>
    </location>
</feature>
<evidence type="ECO:0000256" key="4">
    <source>
        <dbReference type="ARBA" id="ARBA00022801"/>
    </source>
</evidence>
<keyword evidence="4" id="KW-0378">Hydrolase</keyword>
<keyword evidence="9" id="KW-1185">Reference proteome</keyword>
<evidence type="ECO:0000313" key="8">
    <source>
        <dbReference type="EMBL" id="KIL54612.1"/>
    </source>
</evidence>
<evidence type="ECO:0000256" key="1">
    <source>
        <dbReference type="ARBA" id="ARBA00001946"/>
    </source>
</evidence>
<keyword evidence="3" id="KW-0479">Metal-binding</keyword>
<dbReference type="InParanoid" id="A0A0C2W0J2"/>
<dbReference type="OrthoDB" id="416119at2759"/>
<evidence type="ECO:0000256" key="5">
    <source>
        <dbReference type="ARBA" id="ARBA00022842"/>
    </source>
</evidence>
<dbReference type="Pfam" id="PF03372">
    <property type="entry name" value="Exo_endo_phos"/>
    <property type="match status" value="1"/>
</dbReference>
<evidence type="ECO:0000259" key="7">
    <source>
        <dbReference type="Pfam" id="PF03372"/>
    </source>
</evidence>
<sequence length="434" mass="49563">MNQLTRDQKIGILAVQETHLTKEHTSRLNHLFCRNMTILNSSLPEGSTNSAGIAFVLNKRVLAWTNLDLIEIIPGRAALLKIERQDLDPLHILNIYAPNAPAENENFWIALNHEWSNNNTLPHVNIMLGDLNLVESEIDRRPPHADSKNAVAALDDFKSKFLLADGWRRTYPNKTLYTFGVGTAGSQSRIDRIYLNPTLLNHSYGWKIQNPAINTDHQLATTTILDPGMPYIGKGRWVMPPSLLCDKQVIDFIQHRGKRLLSDMDQADEGRLRTPTSNPQLLWREFKLDLVSFVRSRTKKLFPILDQKINSLNKALEDLYNDPTTTNDDEKSLQAHIITERIKKLTSKRHSKIRDNVAVKHHLTGETISRTWIQANKEKRPRDTIKALQTPNSSPPALTRDSHKMADIARSHHETLQSQDINTDEHDRNTDISR</sequence>
<dbReference type="InterPro" id="IPR036691">
    <property type="entry name" value="Endo/exonu/phosph_ase_sf"/>
</dbReference>
<gene>
    <name evidence="8" type="ORF">M378DRAFT_113968</name>
</gene>
<dbReference type="Gene3D" id="3.60.10.10">
    <property type="entry name" value="Endonuclease/exonuclease/phosphatase"/>
    <property type="match status" value="1"/>
</dbReference>
<dbReference type="GO" id="GO:0006284">
    <property type="term" value="P:base-excision repair"/>
    <property type="evidence" value="ECO:0007669"/>
    <property type="project" value="TreeGrafter"/>
</dbReference>
<feature type="compositionally biased region" description="Basic and acidic residues" evidence="6">
    <location>
        <begin position="400"/>
        <end position="415"/>
    </location>
</feature>
<dbReference type="InterPro" id="IPR004808">
    <property type="entry name" value="AP_endonuc_1"/>
</dbReference>
<organism evidence="8 9">
    <name type="scientific">Amanita muscaria (strain Koide BX008)</name>
    <dbReference type="NCBI Taxonomy" id="946122"/>
    <lineage>
        <taxon>Eukaryota</taxon>
        <taxon>Fungi</taxon>
        <taxon>Dikarya</taxon>
        <taxon>Basidiomycota</taxon>
        <taxon>Agaricomycotina</taxon>
        <taxon>Agaricomycetes</taxon>
        <taxon>Agaricomycetidae</taxon>
        <taxon>Agaricales</taxon>
        <taxon>Pluteineae</taxon>
        <taxon>Amanitaceae</taxon>
        <taxon>Amanita</taxon>
    </lineage>
</organism>
<dbReference type="GO" id="GO:0005634">
    <property type="term" value="C:nucleus"/>
    <property type="evidence" value="ECO:0007669"/>
    <property type="project" value="TreeGrafter"/>
</dbReference>
<dbReference type="EMBL" id="KN818685">
    <property type="protein sequence ID" value="KIL54612.1"/>
    <property type="molecule type" value="Genomic_DNA"/>
</dbReference>
<comment type="cofactor">
    <cofactor evidence="1">
        <name>Mg(2+)</name>
        <dbReference type="ChEBI" id="CHEBI:18420"/>
    </cofactor>
</comment>
<dbReference type="GO" id="GO:0008311">
    <property type="term" value="F:double-stranded DNA 3'-5' DNA exonuclease activity"/>
    <property type="evidence" value="ECO:0007669"/>
    <property type="project" value="TreeGrafter"/>
</dbReference>
<feature type="compositionally biased region" description="Polar residues" evidence="6">
    <location>
        <begin position="387"/>
        <end position="396"/>
    </location>
</feature>
<feature type="compositionally biased region" description="Basic and acidic residues" evidence="6">
    <location>
        <begin position="423"/>
        <end position="434"/>
    </location>
</feature>
<evidence type="ECO:0000256" key="2">
    <source>
        <dbReference type="ARBA" id="ARBA00007092"/>
    </source>
</evidence>